<feature type="transmembrane region" description="Helical" evidence="5">
    <location>
        <begin position="349"/>
        <end position="370"/>
    </location>
</feature>
<feature type="signal peptide" evidence="6">
    <location>
        <begin position="1"/>
        <end position="18"/>
    </location>
</feature>
<dbReference type="InterPro" id="IPR006201">
    <property type="entry name" value="Neur_channel"/>
</dbReference>
<dbReference type="InterPro" id="IPR006202">
    <property type="entry name" value="Neur_chan_lig-bd"/>
</dbReference>
<dbReference type="SUPFAM" id="SSF63712">
    <property type="entry name" value="Nicotinic receptor ligand binding domain-like"/>
    <property type="match status" value="1"/>
</dbReference>
<accession>A0A0L8HL36</accession>
<dbReference type="AlphaFoldDB" id="A0A0L8HL36"/>
<evidence type="ECO:0000256" key="6">
    <source>
        <dbReference type="SAM" id="SignalP"/>
    </source>
</evidence>
<evidence type="ECO:0000313" key="8">
    <source>
        <dbReference type="EMBL" id="KOF89932.1"/>
    </source>
</evidence>
<dbReference type="GO" id="GO:0016020">
    <property type="term" value="C:membrane"/>
    <property type="evidence" value="ECO:0007669"/>
    <property type="project" value="UniProtKB-SubCell"/>
</dbReference>
<feature type="domain" description="Neurotransmitter-gated ion-channel ligand-binding" evidence="7">
    <location>
        <begin position="26"/>
        <end position="167"/>
    </location>
</feature>
<keyword evidence="4 5" id="KW-0472">Membrane</keyword>
<dbReference type="GO" id="GO:0005230">
    <property type="term" value="F:extracellular ligand-gated monoatomic ion channel activity"/>
    <property type="evidence" value="ECO:0007669"/>
    <property type="project" value="InterPro"/>
</dbReference>
<feature type="transmembrane region" description="Helical" evidence="5">
    <location>
        <begin position="227"/>
        <end position="246"/>
    </location>
</feature>
<dbReference type="Gene3D" id="1.20.58.390">
    <property type="entry name" value="Neurotransmitter-gated ion-channel transmembrane domain"/>
    <property type="match status" value="1"/>
</dbReference>
<protein>
    <recommendedName>
        <fullName evidence="7">Neurotransmitter-gated ion-channel ligand-binding domain-containing protein</fullName>
    </recommendedName>
</protein>
<dbReference type="GO" id="GO:0004888">
    <property type="term" value="F:transmembrane signaling receptor activity"/>
    <property type="evidence" value="ECO:0007669"/>
    <property type="project" value="InterPro"/>
</dbReference>
<dbReference type="Gene3D" id="2.70.170.10">
    <property type="entry name" value="Neurotransmitter-gated ion-channel ligand-binding domain"/>
    <property type="match status" value="1"/>
</dbReference>
<evidence type="ECO:0000259" key="7">
    <source>
        <dbReference type="Pfam" id="PF02931"/>
    </source>
</evidence>
<dbReference type="Pfam" id="PF02931">
    <property type="entry name" value="Neur_chan_LBD"/>
    <property type="match status" value="1"/>
</dbReference>
<dbReference type="InterPro" id="IPR036734">
    <property type="entry name" value="Neur_chan_lig-bd_sf"/>
</dbReference>
<keyword evidence="3 5" id="KW-1133">Transmembrane helix</keyword>
<organism evidence="8">
    <name type="scientific">Octopus bimaculoides</name>
    <name type="common">California two-spotted octopus</name>
    <dbReference type="NCBI Taxonomy" id="37653"/>
    <lineage>
        <taxon>Eukaryota</taxon>
        <taxon>Metazoa</taxon>
        <taxon>Spiralia</taxon>
        <taxon>Lophotrochozoa</taxon>
        <taxon>Mollusca</taxon>
        <taxon>Cephalopoda</taxon>
        <taxon>Coleoidea</taxon>
        <taxon>Octopodiformes</taxon>
        <taxon>Octopoda</taxon>
        <taxon>Incirrata</taxon>
        <taxon>Octopodidae</taxon>
        <taxon>Octopus</taxon>
    </lineage>
</organism>
<dbReference type="STRING" id="37653.A0A0L8HL36"/>
<dbReference type="KEGG" id="obi:106869988"/>
<evidence type="ECO:0000256" key="5">
    <source>
        <dbReference type="SAM" id="Phobius"/>
    </source>
</evidence>
<dbReference type="EMBL" id="KQ417896">
    <property type="protein sequence ID" value="KOF89932.1"/>
    <property type="molecule type" value="Genomic_DNA"/>
</dbReference>
<dbReference type="InterPro" id="IPR036719">
    <property type="entry name" value="Neuro-gated_channel_TM_sf"/>
</dbReference>
<keyword evidence="6" id="KW-0732">Signal</keyword>
<feature type="chain" id="PRO_5005583748" description="Neurotransmitter-gated ion-channel ligand-binding domain-containing protein" evidence="6">
    <location>
        <begin position="19"/>
        <end position="371"/>
    </location>
</feature>
<name>A0A0L8HL36_OCTBM</name>
<dbReference type="PANTHER" id="PTHR18945">
    <property type="entry name" value="NEUROTRANSMITTER GATED ION CHANNEL"/>
    <property type="match status" value="1"/>
</dbReference>
<feature type="transmembrane region" description="Helical" evidence="5">
    <location>
        <begin position="285"/>
        <end position="310"/>
    </location>
</feature>
<dbReference type="CDD" id="cd18989">
    <property type="entry name" value="LGIC_ECD_cation"/>
    <property type="match status" value="1"/>
</dbReference>
<dbReference type="OrthoDB" id="6161481at2759"/>
<gene>
    <name evidence="8" type="ORF">OCBIM_22012260mg</name>
</gene>
<evidence type="ECO:0000256" key="2">
    <source>
        <dbReference type="ARBA" id="ARBA00022692"/>
    </source>
</evidence>
<reference evidence="8" key="1">
    <citation type="submission" date="2015-07" db="EMBL/GenBank/DDBJ databases">
        <title>MeaNS - Measles Nucleotide Surveillance Program.</title>
        <authorList>
            <person name="Tran T."/>
            <person name="Druce J."/>
        </authorList>
    </citation>
    <scope>NUCLEOTIDE SEQUENCE</scope>
    <source>
        <strain evidence="8">UCB-OBI-ISO-001</strain>
        <tissue evidence="8">Gonad</tissue>
    </source>
</reference>
<evidence type="ECO:0000256" key="1">
    <source>
        <dbReference type="ARBA" id="ARBA00004141"/>
    </source>
</evidence>
<dbReference type="InterPro" id="IPR038050">
    <property type="entry name" value="Neuro_actylchol_rec"/>
</dbReference>
<dbReference type="SUPFAM" id="SSF90112">
    <property type="entry name" value="Neurotransmitter-gated ion-channel transmembrane pore"/>
    <property type="match status" value="1"/>
</dbReference>
<sequence>MNIRSSILILLYIPHIFSSSYLTDRDLRDTLLKGYNKDVRPVRNITQNLNIDLYFKSIVIFNLDLFEGMLHSKVIIESRWTDEYLCWDPIKYDNLTHIEFNSDSIWAPNIFVSNAEKVTKIPSLSEYITVSYDGRTSYFIRSIYRTYCSIDFYKYPFSLNVCKIYFWLSNEMVSYLKLQNVDLANTSNIWTTIWNIQLDGHKYDDDNSTDGFELIIMLEQSSSANNIAIIIGILLLSLLTMCVFLLPAESGEKVTFSTTLFLTNILYLVESGRAITTDGSGIPLYLLYILFLTTVSSLSCVGSIFICRLYQHAVLEKNMNQNSDNRYKENVQPRKCGKISLNYTQLNRLSLFITLCLFGSTLLLVIINFFH</sequence>
<evidence type="ECO:0000256" key="3">
    <source>
        <dbReference type="ARBA" id="ARBA00022989"/>
    </source>
</evidence>
<evidence type="ECO:0000256" key="4">
    <source>
        <dbReference type="ARBA" id="ARBA00023136"/>
    </source>
</evidence>
<comment type="subcellular location">
    <subcellularLocation>
        <location evidence="1">Membrane</location>
        <topology evidence="1">Multi-pass membrane protein</topology>
    </subcellularLocation>
</comment>
<proteinExistence type="predicted"/>
<keyword evidence="2 5" id="KW-0812">Transmembrane</keyword>